<proteinExistence type="inferred from homology"/>
<keyword evidence="5 7" id="KW-0677">Repeat</keyword>
<dbReference type="InterPro" id="IPR019775">
    <property type="entry name" value="WD40_repeat_CS"/>
</dbReference>
<dbReference type="PROSITE" id="PS50294">
    <property type="entry name" value="WD_REPEATS_REGION"/>
    <property type="match status" value="3"/>
</dbReference>
<dbReference type="InterPro" id="IPR037588">
    <property type="entry name" value="MLST8"/>
</dbReference>
<dbReference type="InterPro" id="IPR015943">
    <property type="entry name" value="WD40/YVTN_repeat-like_dom_sf"/>
</dbReference>
<name>A0A8X6TTK3_NEPPI</name>
<keyword evidence="9" id="KW-1185">Reference proteome</keyword>
<dbReference type="SMART" id="SM00320">
    <property type="entry name" value="WD40"/>
    <property type="match status" value="6"/>
</dbReference>
<dbReference type="OrthoDB" id="400at2759"/>
<evidence type="ECO:0000256" key="2">
    <source>
        <dbReference type="ARBA" id="ARBA00009890"/>
    </source>
</evidence>
<evidence type="ECO:0000256" key="6">
    <source>
        <dbReference type="PROSITE-ProRule" id="PRU00221"/>
    </source>
</evidence>
<gene>
    <name evidence="8" type="primary">mlst8</name>
    <name evidence="8" type="ORF">NPIL_499841</name>
</gene>
<evidence type="ECO:0000313" key="9">
    <source>
        <dbReference type="Proteomes" id="UP000887013"/>
    </source>
</evidence>
<dbReference type="GO" id="GO:0032535">
    <property type="term" value="P:regulation of cellular component size"/>
    <property type="evidence" value="ECO:0007669"/>
    <property type="project" value="UniProtKB-ARBA"/>
</dbReference>
<dbReference type="Pfam" id="PF00400">
    <property type="entry name" value="WD40"/>
    <property type="match status" value="4"/>
</dbReference>
<comment type="function">
    <text evidence="7">Subunit of TORC1 and TORC2, which regulate cell growth and survival in response to nutrient and hormonal signals.</text>
</comment>
<dbReference type="Proteomes" id="UP000887013">
    <property type="component" value="Unassembled WGS sequence"/>
</dbReference>
<protein>
    <recommendedName>
        <fullName evidence="7">Target of rapamycin complex subunit lst8</fullName>
        <shortName evidence="7">TORC subunit lst8</shortName>
    </recommendedName>
</protein>
<accession>A0A8X6TTK3</accession>
<dbReference type="GO" id="GO:0032956">
    <property type="term" value="P:regulation of actin cytoskeleton organization"/>
    <property type="evidence" value="ECO:0007669"/>
    <property type="project" value="TreeGrafter"/>
</dbReference>
<evidence type="ECO:0000313" key="8">
    <source>
        <dbReference type="EMBL" id="GFT45541.1"/>
    </source>
</evidence>
<feature type="repeat" description="WD" evidence="6">
    <location>
        <begin position="300"/>
        <end position="341"/>
    </location>
</feature>
<dbReference type="FunFam" id="2.130.10.10:FF:000505">
    <property type="entry name" value="Blast:Protein LST8 homolog"/>
    <property type="match status" value="1"/>
</dbReference>
<dbReference type="PANTHER" id="PTHR19842">
    <property type="entry name" value="G BETA-LIKE PROTEIN GBL"/>
    <property type="match status" value="1"/>
</dbReference>
<dbReference type="SUPFAM" id="SSF50998">
    <property type="entry name" value="Quinoprotein alcohol dehydrogenase-like"/>
    <property type="match status" value="1"/>
</dbReference>
<dbReference type="GO" id="GO:0031932">
    <property type="term" value="C:TORC2 complex"/>
    <property type="evidence" value="ECO:0007669"/>
    <property type="project" value="UniProtKB-UniRule"/>
</dbReference>
<evidence type="ECO:0000256" key="5">
    <source>
        <dbReference type="ARBA" id="ARBA00022737"/>
    </source>
</evidence>
<dbReference type="Gene3D" id="2.130.10.10">
    <property type="entry name" value="YVTN repeat-like/Quinoprotein amine dehydrogenase"/>
    <property type="match status" value="1"/>
</dbReference>
<dbReference type="GO" id="GO:0038203">
    <property type="term" value="P:TORC2 signaling"/>
    <property type="evidence" value="ECO:0007669"/>
    <property type="project" value="UniProtKB-ARBA"/>
</dbReference>
<dbReference type="GO" id="GO:0051897">
    <property type="term" value="P:positive regulation of phosphatidylinositol 3-kinase/protein kinase B signal transduction"/>
    <property type="evidence" value="ECO:0007669"/>
    <property type="project" value="UniProtKB-ARBA"/>
</dbReference>
<dbReference type="PROSITE" id="PS00678">
    <property type="entry name" value="WD_REPEATS_1"/>
    <property type="match status" value="1"/>
</dbReference>
<dbReference type="GO" id="GO:0005737">
    <property type="term" value="C:cytoplasm"/>
    <property type="evidence" value="ECO:0007669"/>
    <property type="project" value="UniProtKB-SubCell"/>
</dbReference>
<evidence type="ECO:0000256" key="3">
    <source>
        <dbReference type="ARBA" id="ARBA00022490"/>
    </source>
</evidence>
<dbReference type="PROSITE" id="PS50082">
    <property type="entry name" value="WD_REPEATS_2"/>
    <property type="match status" value="3"/>
</dbReference>
<organism evidence="8 9">
    <name type="scientific">Nephila pilipes</name>
    <name type="common">Giant wood spider</name>
    <name type="synonym">Nephila maculata</name>
    <dbReference type="NCBI Taxonomy" id="299642"/>
    <lineage>
        <taxon>Eukaryota</taxon>
        <taxon>Metazoa</taxon>
        <taxon>Ecdysozoa</taxon>
        <taxon>Arthropoda</taxon>
        <taxon>Chelicerata</taxon>
        <taxon>Arachnida</taxon>
        <taxon>Araneae</taxon>
        <taxon>Araneomorphae</taxon>
        <taxon>Entelegynae</taxon>
        <taxon>Araneoidea</taxon>
        <taxon>Nephilidae</taxon>
        <taxon>Nephila</taxon>
    </lineage>
</organism>
<feature type="repeat" description="WD" evidence="6">
    <location>
        <begin position="233"/>
        <end position="274"/>
    </location>
</feature>
<reference evidence="8" key="1">
    <citation type="submission" date="2020-08" db="EMBL/GenBank/DDBJ databases">
        <title>Multicomponent nature underlies the extraordinary mechanical properties of spider dragline silk.</title>
        <authorList>
            <person name="Kono N."/>
            <person name="Nakamura H."/>
            <person name="Mori M."/>
            <person name="Yoshida Y."/>
            <person name="Ohtoshi R."/>
            <person name="Malay A.D."/>
            <person name="Moran D.A.P."/>
            <person name="Tomita M."/>
            <person name="Numata K."/>
            <person name="Arakawa K."/>
        </authorList>
    </citation>
    <scope>NUCLEOTIDE SEQUENCE</scope>
</reference>
<dbReference type="PANTHER" id="PTHR19842:SF0">
    <property type="entry name" value="TARGET OF RAPAMYCIN COMPLEX SUBUNIT LST8"/>
    <property type="match status" value="1"/>
</dbReference>
<keyword evidence="3 7" id="KW-0963">Cytoplasm</keyword>
<comment type="subcellular location">
    <subcellularLocation>
        <location evidence="1 7">Cytoplasm</location>
    </subcellularLocation>
</comment>
<keyword evidence="4 6" id="KW-0853">WD repeat</keyword>
<dbReference type="InterPro" id="IPR011047">
    <property type="entry name" value="Quinoprotein_ADH-like_sf"/>
</dbReference>
<dbReference type="InterPro" id="IPR001680">
    <property type="entry name" value="WD40_rpt"/>
</dbReference>
<dbReference type="AlphaFoldDB" id="A0A8X6TTK3"/>
<sequence length="358" mass="40281">MILTVSISIQTSFLKMTADESQNKVILATGGYDHTIHFWQAHSGVRQCSVQHPSSQINSMEIHPNKQLLAAAGFQHIRMYDIYSSNPNPVVNYEGVPKNFTAVGFQEDGRWMYTGSEDNLTRLWDLRSRTLQCQRQFAAVAPVNCVCLHPNQSELYIGDQSGAIYLWDLKSGDDPSLKKPFFKVSEPHVSIQYIHIDPEGTCMAAVDNKGNCYTFIISNRGKLHAQPTRHLKFQAHDTYAIKCKFSPDSTLLVTTSADCSAKIWRTADLNLLPSNQNVDLTSENGSEWKKIPITPMIELRDNNQRWVWDVAFSADSQYLVTASSDNLARLWCISKGEVKREYSGHSKALTALAFRDGV</sequence>
<evidence type="ECO:0000256" key="4">
    <source>
        <dbReference type="ARBA" id="ARBA00022574"/>
    </source>
</evidence>
<comment type="subunit">
    <text evidence="7">Part of TORC1 complex. Part of the TORC2 complex.</text>
</comment>
<evidence type="ECO:0000256" key="7">
    <source>
        <dbReference type="RuleBase" id="RU369068"/>
    </source>
</evidence>
<dbReference type="GO" id="GO:0031931">
    <property type="term" value="C:TORC1 complex"/>
    <property type="evidence" value="ECO:0007669"/>
    <property type="project" value="UniProtKB-UniRule"/>
</dbReference>
<comment type="caution">
    <text evidence="8">The sequence shown here is derived from an EMBL/GenBank/DDBJ whole genome shotgun (WGS) entry which is preliminary data.</text>
</comment>
<evidence type="ECO:0000256" key="1">
    <source>
        <dbReference type="ARBA" id="ARBA00004496"/>
    </source>
</evidence>
<feature type="repeat" description="WD" evidence="6">
    <location>
        <begin position="93"/>
        <end position="128"/>
    </location>
</feature>
<comment type="similarity">
    <text evidence="2 7">Belongs to the WD repeat LST8 family.</text>
</comment>
<dbReference type="EMBL" id="BMAW01110928">
    <property type="protein sequence ID" value="GFT45541.1"/>
    <property type="molecule type" value="Genomic_DNA"/>
</dbReference>